<dbReference type="Gene3D" id="2.40.10.10">
    <property type="entry name" value="Trypsin-like serine proteases"/>
    <property type="match status" value="1"/>
</dbReference>
<evidence type="ECO:0000256" key="4">
    <source>
        <dbReference type="ARBA" id="ARBA00022729"/>
    </source>
</evidence>
<dbReference type="GO" id="GO:0004252">
    <property type="term" value="F:serine-type endopeptidase activity"/>
    <property type="evidence" value="ECO:0007669"/>
    <property type="project" value="UniProtKB-EC"/>
</dbReference>
<dbReference type="Gene3D" id="2.60.200.20">
    <property type="match status" value="1"/>
</dbReference>
<evidence type="ECO:0000256" key="12">
    <source>
        <dbReference type="SAM" id="MobiDB-lite"/>
    </source>
</evidence>
<feature type="coiled-coil region" evidence="11">
    <location>
        <begin position="395"/>
        <end position="486"/>
    </location>
</feature>
<keyword evidence="3" id="KW-0645">Protease</keyword>
<dbReference type="GO" id="GO:0005615">
    <property type="term" value="C:extracellular space"/>
    <property type="evidence" value="ECO:0007669"/>
    <property type="project" value="TreeGrafter"/>
</dbReference>
<comment type="caution">
    <text evidence="16">The sequence shown here is derived from an EMBL/GenBank/DDBJ whole genome shotgun (WGS) entry which is preliminary data.</text>
</comment>
<dbReference type="PROSITE" id="PS50006">
    <property type="entry name" value="FHA_DOMAIN"/>
    <property type="match status" value="1"/>
</dbReference>
<evidence type="ECO:0000256" key="2">
    <source>
        <dbReference type="ARBA" id="ARBA00022525"/>
    </source>
</evidence>
<dbReference type="InterPro" id="IPR009003">
    <property type="entry name" value="Peptidase_S1_PA"/>
</dbReference>
<dbReference type="EC" id="3.4.21.71" evidence="10"/>
<dbReference type="EMBL" id="QNUK01000111">
    <property type="protein sequence ID" value="KAF5901494.1"/>
    <property type="molecule type" value="Genomic_DNA"/>
</dbReference>
<reference evidence="16" key="1">
    <citation type="submission" date="2020-07" db="EMBL/GenBank/DDBJ databases">
        <title>Clarias magur genome sequencing, assembly and annotation.</title>
        <authorList>
            <person name="Kushwaha B."/>
            <person name="Kumar R."/>
            <person name="Das P."/>
            <person name="Joshi C.G."/>
            <person name="Kumar D."/>
            <person name="Nagpure N.S."/>
            <person name="Pandey M."/>
            <person name="Agarwal S."/>
            <person name="Srivastava S."/>
            <person name="Singh M."/>
            <person name="Sahoo L."/>
            <person name="Jayasankar P."/>
            <person name="Meher P.K."/>
            <person name="Koringa P.G."/>
            <person name="Iquebal M.A."/>
            <person name="Das S.P."/>
            <person name="Bit A."/>
            <person name="Patnaik S."/>
            <person name="Patel N."/>
            <person name="Shah T.M."/>
            <person name="Hinsu A."/>
            <person name="Jena J.K."/>
        </authorList>
    </citation>
    <scope>NUCLEOTIDE SEQUENCE</scope>
    <source>
        <strain evidence="16">CIFAMagur01</strain>
        <tissue evidence="16">Testis</tissue>
    </source>
</reference>
<evidence type="ECO:0000313" key="16">
    <source>
        <dbReference type="EMBL" id="KAF5901494.1"/>
    </source>
</evidence>
<name>A0A8J4UJ04_CLAMG</name>
<evidence type="ECO:0000256" key="9">
    <source>
        <dbReference type="ARBA" id="ARBA00036026"/>
    </source>
</evidence>
<dbReference type="SMART" id="SM00020">
    <property type="entry name" value="Tryp_SPc"/>
    <property type="match status" value="1"/>
</dbReference>
<organism evidence="16 17">
    <name type="scientific">Clarias magur</name>
    <name type="common">Asian catfish</name>
    <name type="synonym">Macropteronotus magur</name>
    <dbReference type="NCBI Taxonomy" id="1594786"/>
    <lineage>
        <taxon>Eukaryota</taxon>
        <taxon>Metazoa</taxon>
        <taxon>Chordata</taxon>
        <taxon>Craniata</taxon>
        <taxon>Vertebrata</taxon>
        <taxon>Euteleostomi</taxon>
        <taxon>Actinopterygii</taxon>
        <taxon>Neopterygii</taxon>
        <taxon>Teleostei</taxon>
        <taxon>Ostariophysi</taxon>
        <taxon>Siluriformes</taxon>
        <taxon>Clariidae</taxon>
        <taxon>Clarias</taxon>
    </lineage>
</organism>
<evidence type="ECO:0000259" key="15">
    <source>
        <dbReference type="PROSITE" id="PS50240"/>
    </source>
</evidence>
<gene>
    <name evidence="16" type="ORF">DAT39_008795</name>
</gene>
<feature type="coiled-coil region" evidence="11">
    <location>
        <begin position="653"/>
        <end position="687"/>
    </location>
</feature>
<keyword evidence="5" id="KW-0378">Hydrolase</keyword>
<feature type="coiled-coil region" evidence="11">
    <location>
        <begin position="1286"/>
        <end position="1344"/>
    </location>
</feature>
<keyword evidence="8" id="KW-1015">Disulfide bond</keyword>
<keyword evidence="17" id="KW-1185">Reference proteome</keyword>
<feature type="signal peptide" evidence="13">
    <location>
        <begin position="1"/>
        <end position="15"/>
    </location>
</feature>
<feature type="region of interest" description="Disordered" evidence="12">
    <location>
        <begin position="294"/>
        <end position="339"/>
    </location>
</feature>
<feature type="region of interest" description="Disordered" evidence="12">
    <location>
        <begin position="1164"/>
        <end position="1189"/>
    </location>
</feature>
<dbReference type="Pfam" id="PF00498">
    <property type="entry name" value="FHA"/>
    <property type="match status" value="1"/>
</dbReference>
<evidence type="ECO:0000256" key="13">
    <source>
        <dbReference type="SAM" id="SignalP"/>
    </source>
</evidence>
<sequence length="1382" mass="156812">MKLLILALFVVGAYGCGRPTYTPIVNRVVGGDDVRPYSWPWQISLQYSSGGNWYHTCGGTLIADQWVLTAAHCISFSRTYRVYVGKHSLNTANEAGSIAISAAKIFVHEEWDSQRIRNDIALIKLQSRVQFSDKIMPACLPDNGLVLPGDYPCYVTGWGRLWTGGPLADNLQQALLPVVSHAVCSRSDWWSTLVTEKMVCAGGDGQLASCNNGGVEEHHATIEWNEIEHFYVLTDLNSVHGTYVNDCRIHNAAVRLTPGDEMHFGYGGSAYKLLVDPADPLPVLPIQCVTSPAGVRTRPLSSSVSPHPPHRPRPASAGAKRSTNVPECSSSSYRQGGLASSTGRGIIFRNARMSQSCQNMHNLLQDREETWARSREEQSCVLASQQEAQGKDCMISALREEVSKLQLQLSQSNTNDTDIRQKLRNLNRDIQEKKEEIEQLKEQMLAMQATVGVHSSQAVAERDQTISKLKKQLEKLKSENSKSTALVINAQKDLLAQEKQAIKLAADVDSLRKDARHKDAQISNMSNKLSTLKDIEKHQVEFLAKEKEVESLKKTVEKMDMTLKENQREIKEQIAEKDLVKHRLVKKTQEHCALQSEMSKLKLQQQQALQREQKAQTELRHTQMRLENICSQIRKRVLVTSETISEQEILNRLSKLKKDKEVIDSRVQELEQQLREHNENQTLVEEDTGKLKARLAEVQSTIQKLYLADAIQNQISALQDENVSPAVSWVHTHTLSILTSLHKMLQDTADILHTTGVEVTEKTGGVPGAVKTLCLQHQEVQSQLGRLQEEKKYLEERENEADDVHLEQEAMKQQTQTEVDALKLQLERISTDLEAARKAEAVLHSEMETQELEWRTKLEEGKKREIELMNKVKEVELQEDLWRKTVAEERVREDEWRTRVEEALQRGAEQEKERSRVEIEEYREQVRQHAHTIVALEEQKSSAVQKAREMQEERDSLTQQLTDALNKKVDVKPTVTLEPSEEEEQQQLKQTVTSLRASLGVSQQEVVNQGEVIASLSRDLAHTHARLSDLTGELSEEQKIELETHKALVVDQKMQLSVLTQKLKVNAELLQQKEEELRTVREKLVQTEADLKREQMENTGLLLGTIPHTKDVASMVIPSHLLGSKCKGCRQEEIIRQSKETLSAMKERIRAVESRWPCTVLVQQGEPMRKEKKKQDQTKAHRLKRSLAQRDSFSSESGFAFPEALSEAALERTARLDLSDALELSERTYVDLARALCEALELSEGQLSGCVPLKHLLPGEREHMASLRQEDLELLRSQLALRNSQIQNKDVLLQESQREIQSLRDSQALGQQLQIELDSVRLELETLKQESSTLRQTLEDTQTQLQHCTNHRKSMALNMDKMEGRRIRIGHHNCVPDTNFGR</sequence>
<comment type="catalytic activity">
    <reaction evidence="9">
        <text>Preferential cleavage: Leu-|-Xaa, Met-|-Xaa and Phe-|-Xaa. Hydrolyzes elastin.</text>
        <dbReference type="EC" id="3.4.21.71"/>
    </reaction>
</comment>
<evidence type="ECO:0000259" key="14">
    <source>
        <dbReference type="PROSITE" id="PS50006"/>
    </source>
</evidence>
<dbReference type="Proteomes" id="UP000727407">
    <property type="component" value="Unassembled WGS sequence"/>
</dbReference>
<dbReference type="PROSITE" id="PS00134">
    <property type="entry name" value="TRYPSIN_HIS"/>
    <property type="match status" value="1"/>
</dbReference>
<dbReference type="PANTHER" id="PTHR24257:SF19">
    <property type="entry name" value="CHYMOTRYPSIN-LIKE ELASTASE FAMILY MEMBER 2B"/>
    <property type="match status" value="1"/>
</dbReference>
<keyword evidence="11" id="KW-0175">Coiled coil</keyword>
<evidence type="ECO:0000256" key="7">
    <source>
        <dbReference type="ARBA" id="ARBA00023145"/>
    </source>
</evidence>
<feature type="coiled-coil region" evidence="11">
    <location>
        <begin position="1063"/>
        <end position="1097"/>
    </location>
</feature>
<dbReference type="InterPro" id="IPR001254">
    <property type="entry name" value="Trypsin_dom"/>
</dbReference>
<dbReference type="CDD" id="cd00190">
    <property type="entry name" value="Tryp_SPc"/>
    <property type="match status" value="1"/>
</dbReference>
<dbReference type="InterPro" id="IPR050850">
    <property type="entry name" value="Peptidase_S1_Elastase_sf"/>
</dbReference>
<dbReference type="OrthoDB" id="687730at2759"/>
<feature type="compositionally biased region" description="Basic and acidic residues" evidence="12">
    <location>
        <begin position="1167"/>
        <end position="1179"/>
    </location>
</feature>
<evidence type="ECO:0000256" key="6">
    <source>
        <dbReference type="ARBA" id="ARBA00022825"/>
    </source>
</evidence>
<dbReference type="PRINTS" id="PR00722">
    <property type="entry name" value="CHYMOTRYPSIN"/>
</dbReference>
<dbReference type="InterPro" id="IPR001314">
    <property type="entry name" value="Peptidase_S1A"/>
</dbReference>
<dbReference type="FunFam" id="2.40.10.10:FF:000004">
    <property type="entry name" value="Tryptase gamma 1"/>
    <property type="match status" value="1"/>
</dbReference>
<keyword evidence="6" id="KW-0720">Serine protease</keyword>
<accession>A0A8J4UJ04</accession>
<dbReference type="Pfam" id="PF00089">
    <property type="entry name" value="Trypsin"/>
    <property type="match status" value="1"/>
</dbReference>
<dbReference type="InterPro" id="IPR008984">
    <property type="entry name" value="SMAD_FHA_dom_sf"/>
</dbReference>
<evidence type="ECO:0000313" key="17">
    <source>
        <dbReference type="Proteomes" id="UP000727407"/>
    </source>
</evidence>
<evidence type="ECO:0000256" key="5">
    <source>
        <dbReference type="ARBA" id="ARBA00022801"/>
    </source>
</evidence>
<feature type="chain" id="PRO_5035224843" description="pancreatic elastase II" evidence="13">
    <location>
        <begin position="16"/>
        <end position="1382"/>
    </location>
</feature>
<dbReference type="GO" id="GO:0006508">
    <property type="term" value="P:proteolysis"/>
    <property type="evidence" value="ECO:0007669"/>
    <property type="project" value="UniProtKB-KW"/>
</dbReference>
<dbReference type="SUPFAM" id="SSF50494">
    <property type="entry name" value="Trypsin-like serine proteases"/>
    <property type="match status" value="1"/>
</dbReference>
<feature type="coiled-coil region" evidence="11">
    <location>
        <begin position="535"/>
        <end position="618"/>
    </location>
</feature>
<evidence type="ECO:0000256" key="1">
    <source>
        <dbReference type="ARBA" id="ARBA00004613"/>
    </source>
</evidence>
<evidence type="ECO:0000256" key="3">
    <source>
        <dbReference type="ARBA" id="ARBA00022670"/>
    </source>
</evidence>
<keyword evidence="7" id="KW-0865">Zymogen</keyword>
<dbReference type="InterPro" id="IPR000253">
    <property type="entry name" value="FHA_dom"/>
</dbReference>
<dbReference type="InterPro" id="IPR043504">
    <property type="entry name" value="Peptidase_S1_PA_chymotrypsin"/>
</dbReference>
<protein>
    <recommendedName>
        <fullName evidence="10">pancreatic elastase II</fullName>
        <ecNumber evidence="10">3.4.21.71</ecNumber>
    </recommendedName>
</protein>
<dbReference type="PROSITE" id="PS51257">
    <property type="entry name" value="PROKAR_LIPOPROTEIN"/>
    <property type="match status" value="1"/>
</dbReference>
<proteinExistence type="predicted"/>
<evidence type="ECO:0000256" key="11">
    <source>
        <dbReference type="SAM" id="Coils"/>
    </source>
</evidence>
<dbReference type="SUPFAM" id="SSF49879">
    <property type="entry name" value="SMAD/FHA domain"/>
    <property type="match status" value="1"/>
</dbReference>
<feature type="domain" description="FHA" evidence="14">
    <location>
        <begin position="215"/>
        <end position="249"/>
    </location>
</feature>
<dbReference type="PANTHER" id="PTHR24257">
    <property type="entry name" value="CHYMOTRYPSIN-LIKE ELASTASE FAMILY MEMBER"/>
    <property type="match status" value="1"/>
</dbReference>
<evidence type="ECO:0000256" key="8">
    <source>
        <dbReference type="ARBA" id="ARBA00023157"/>
    </source>
</evidence>
<feature type="non-terminal residue" evidence="16">
    <location>
        <position position="1382"/>
    </location>
</feature>
<keyword evidence="4 13" id="KW-0732">Signal</keyword>
<keyword evidence="2" id="KW-0964">Secreted</keyword>
<dbReference type="InterPro" id="IPR018114">
    <property type="entry name" value="TRYPSIN_HIS"/>
</dbReference>
<dbReference type="PROSITE" id="PS50240">
    <property type="entry name" value="TRYPSIN_DOM"/>
    <property type="match status" value="1"/>
</dbReference>
<feature type="coiled-coil region" evidence="11">
    <location>
        <begin position="770"/>
        <end position="967"/>
    </location>
</feature>
<feature type="domain" description="Peptidase S1" evidence="15">
    <location>
        <begin position="28"/>
        <end position="211"/>
    </location>
</feature>
<feature type="compositionally biased region" description="Polar residues" evidence="12">
    <location>
        <begin position="321"/>
        <end position="339"/>
    </location>
</feature>
<evidence type="ECO:0000256" key="10">
    <source>
        <dbReference type="ARBA" id="ARBA00038991"/>
    </source>
</evidence>
<comment type="subcellular location">
    <subcellularLocation>
        <location evidence="1">Secreted</location>
    </subcellularLocation>
</comment>